<dbReference type="PANTHER" id="PTHR11229">
    <property type="entry name" value="50S RIBOSOMAL PROTEIN L3"/>
    <property type="match status" value="1"/>
</dbReference>
<dbReference type="InterPro" id="IPR000597">
    <property type="entry name" value="Ribosomal_uL3"/>
</dbReference>
<feature type="compositionally biased region" description="Basic and acidic residues" evidence="5">
    <location>
        <begin position="606"/>
        <end position="615"/>
    </location>
</feature>
<name>A0A7S9KUY5_EPIFF</name>
<dbReference type="Pfam" id="PF06201">
    <property type="entry name" value="PITH"/>
    <property type="match status" value="1"/>
</dbReference>
<dbReference type="InterPro" id="IPR019927">
    <property type="entry name" value="Ribosomal_uL3_bac/org-type"/>
</dbReference>
<dbReference type="InterPro" id="IPR008979">
    <property type="entry name" value="Galactose-bd-like_sf"/>
</dbReference>
<dbReference type="NCBIfam" id="TIGR03625">
    <property type="entry name" value="L3_bact"/>
    <property type="match status" value="1"/>
</dbReference>
<dbReference type="GO" id="GO:0005762">
    <property type="term" value="C:mitochondrial large ribosomal subunit"/>
    <property type="evidence" value="ECO:0007669"/>
    <property type="project" value="TreeGrafter"/>
</dbReference>
<dbReference type="SUPFAM" id="SSF50447">
    <property type="entry name" value="Translation proteins"/>
    <property type="match status" value="1"/>
</dbReference>
<evidence type="ECO:0000256" key="1">
    <source>
        <dbReference type="ARBA" id="ARBA00006540"/>
    </source>
</evidence>
<feature type="region of interest" description="Disordered" evidence="5">
    <location>
        <begin position="35"/>
        <end position="56"/>
    </location>
</feature>
<evidence type="ECO:0000259" key="6">
    <source>
        <dbReference type="PROSITE" id="PS51532"/>
    </source>
</evidence>
<feature type="compositionally biased region" description="Polar residues" evidence="5">
    <location>
        <begin position="506"/>
        <end position="517"/>
    </location>
</feature>
<feature type="region of interest" description="Disordered" evidence="5">
    <location>
        <begin position="236"/>
        <end position="285"/>
    </location>
</feature>
<dbReference type="Gene3D" id="3.30.160.810">
    <property type="match status" value="1"/>
</dbReference>
<feature type="region of interest" description="Disordered" evidence="5">
    <location>
        <begin position="1"/>
        <end position="23"/>
    </location>
</feature>
<dbReference type="InterPro" id="IPR010400">
    <property type="entry name" value="PITH_dom"/>
</dbReference>
<evidence type="ECO:0000256" key="2">
    <source>
        <dbReference type="ARBA" id="ARBA00022980"/>
    </source>
</evidence>
<feature type="region of interest" description="Disordered" evidence="5">
    <location>
        <begin position="493"/>
        <end position="519"/>
    </location>
</feature>
<dbReference type="EMBL" id="CP031388">
    <property type="protein sequence ID" value="QPH05898.1"/>
    <property type="molecule type" value="Genomic_DNA"/>
</dbReference>
<proteinExistence type="inferred from homology"/>
<dbReference type="Gene3D" id="2.40.30.10">
    <property type="entry name" value="Translation factors"/>
    <property type="match status" value="1"/>
</dbReference>
<evidence type="ECO:0000256" key="5">
    <source>
        <dbReference type="SAM" id="MobiDB-lite"/>
    </source>
</evidence>
<feature type="compositionally biased region" description="Polar residues" evidence="5">
    <location>
        <begin position="1"/>
        <end position="11"/>
    </location>
</feature>
<feature type="compositionally biased region" description="Low complexity" evidence="5">
    <location>
        <begin position="12"/>
        <end position="22"/>
    </location>
</feature>
<dbReference type="Gene3D" id="2.60.120.470">
    <property type="entry name" value="PITH domain"/>
    <property type="match status" value="1"/>
</dbReference>
<evidence type="ECO:0000256" key="4">
    <source>
        <dbReference type="ARBA" id="ARBA00035209"/>
    </source>
</evidence>
<feature type="domain" description="PITH" evidence="6">
    <location>
        <begin position="53"/>
        <end position="235"/>
    </location>
</feature>
<dbReference type="FunFam" id="2.40.30.10:FF:000004">
    <property type="entry name" value="50S ribosomal protein L3"/>
    <property type="match status" value="1"/>
</dbReference>
<dbReference type="PANTHER" id="PTHR11229:SF8">
    <property type="entry name" value="LARGE RIBOSOMAL SUBUNIT PROTEIN UL3M"/>
    <property type="match status" value="1"/>
</dbReference>
<accession>A0A7S9KUY5</accession>
<organism evidence="7 8">
    <name type="scientific">Epichloe festucae (strain Fl1)</name>
    <dbReference type="NCBI Taxonomy" id="877507"/>
    <lineage>
        <taxon>Eukaryota</taxon>
        <taxon>Fungi</taxon>
        <taxon>Dikarya</taxon>
        <taxon>Ascomycota</taxon>
        <taxon>Pezizomycotina</taxon>
        <taxon>Sordariomycetes</taxon>
        <taxon>Hypocreomycetidae</taxon>
        <taxon>Hypocreales</taxon>
        <taxon>Clavicipitaceae</taxon>
        <taxon>Epichloe</taxon>
    </lineage>
</organism>
<feature type="region of interest" description="Disordered" evidence="5">
    <location>
        <begin position="324"/>
        <end position="360"/>
    </location>
</feature>
<protein>
    <recommendedName>
        <fullName evidence="4">Large ribosomal subunit protein uL3m</fullName>
    </recommendedName>
</protein>
<dbReference type="InterPro" id="IPR009000">
    <property type="entry name" value="Transl_B-barrel_sf"/>
</dbReference>
<evidence type="ECO:0000256" key="3">
    <source>
        <dbReference type="ARBA" id="ARBA00023274"/>
    </source>
</evidence>
<dbReference type="Pfam" id="PF00297">
    <property type="entry name" value="Ribosomal_L3"/>
    <property type="match status" value="1"/>
</dbReference>
<dbReference type="InterPro" id="IPR037047">
    <property type="entry name" value="PITH_dom_sf"/>
</dbReference>
<dbReference type="FunFam" id="3.30.160.810:FF:000001">
    <property type="entry name" value="50S ribosomal protein L3"/>
    <property type="match status" value="1"/>
</dbReference>
<feature type="compositionally biased region" description="Low complexity" evidence="5">
    <location>
        <begin position="273"/>
        <end position="284"/>
    </location>
</feature>
<dbReference type="PROSITE" id="PS51532">
    <property type="entry name" value="PITH"/>
    <property type="match status" value="1"/>
</dbReference>
<comment type="similarity">
    <text evidence="1">Belongs to the universal ribosomal protein uL3 family.</text>
</comment>
<dbReference type="Proteomes" id="UP000594364">
    <property type="component" value="Chromosome 4"/>
</dbReference>
<dbReference type="GO" id="GO:0003735">
    <property type="term" value="F:structural constituent of ribosome"/>
    <property type="evidence" value="ECO:0007669"/>
    <property type="project" value="InterPro"/>
</dbReference>
<feature type="region of interest" description="Disordered" evidence="5">
    <location>
        <begin position="606"/>
        <end position="628"/>
    </location>
</feature>
<keyword evidence="3" id="KW-0687">Ribonucleoprotein</keyword>
<sequence length="628" mass="68990">MKHSQQRWSHFNSSNRSRLRSSPILDSQRLMSHCHDEHAGHGGHDHDHDHDHSDDITPALQSSLYQQINFDDITTLNESRRDAGKAVVKKTWAERLSAEPELESDADEQLLMTVPPDKADSFAAQVKLHSILLRTSPSPSAPKTLHLHVNRDNLDFSAAEDLEPVQKIELSQTSDVQEIAVKRALFGKVQRLVLFFVDNFGDGDEPVSRMSYVGFKGEWTRLGKAPTTILYEAAAQPGDHKAKLPSSSPELSRFDDQPPQLGELENPPPSISNRPTNPTTTKRTIMPPRLSSRAALPRPSALFASQTRRRVLLPLVPQRSIQYGWSTAPPRSKHRRFNQPNSGLPAPTTGPAAALKRREKTTPLRAGVLATKKGMTSTFIGKTRVPCTVLQLDQVQVVANKTREKHGYWAVQIGSGSRQPRNATSPMLGYYEAKGVAPKGELAEFMVRGEEGLLPVGSQLLPDWFQPGQAVDVRARSRGMGFAGGMKRHGFAGQGASHGNSRNHRTIGTTGPSQGSGSRVLPGKKMPGRMGNEWVTVQNLKVIKTDNELGIVLVSGAVPGPKGRVVKLQDAKKRKAPALPYRERALKDLRDRYPDADAQLEAARQRHLEMKEGRRGASSKEAAAAAAL</sequence>
<dbReference type="OrthoDB" id="274683at2759"/>
<keyword evidence="2" id="KW-0689">Ribosomal protein</keyword>
<evidence type="ECO:0000313" key="8">
    <source>
        <dbReference type="Proteomes" id="UP000594364"/>
    </source>
</evidence>
<keyword evidence="8" id="KW-1185">Reference proteome</keyword>
<dbReference type="GO" id="GO:0006412">
    <property type="term" value="P:translation"/>
    <property type="evidence" value="ECO:0007669"/>
    <property type="project" value="InterPro"/>
</dbReference>
<gene>
    <name evidence="7" type="ORF">C2857_003980</name>
</gene>
<dbReference type="AlphaFoldDB" id="A0A7S9KUY5"/>
<feature type="compositionally biased region" description="Low complexity" evidence="5">
    <location>
        <begin position="343"/>
        <end position="354"/>
    </location>
</feature>
<feature type="compositionally biased region" description="Basic and acidic residues" evidence="5">
    <location>
        <begin position="35"/>
        <end position="55"/>
    </location>
</feature>
<evidence type="ECO:0000313" key="7">
    <source>
        <dbReference type="EMBL" id="QPH05898.1"/>
    </source>
</evidence>
<dbReference type="SUPFAM" id="SSF49785">
    <property type="entry name" value="Galactose-binding domain-like"/>
    <property type="match status" value="1"/>
</dbReference>
<reference evidence="7 8" key="1">
    <citation type="journal article" date="2018" name="PLoS Genet.">
        <title>Repeat elements organise 3D genome structure and mediate transcription in the filamentous fungus Epichloe festucae.</title>
        <authorList>
            <person name="Winter D.J."/>
            <person name="Ganley A.R.D."/>
            <person name="Young C.A."/>
            <person name="Liachko I."/>
            <person name="Schardl C.L."/>
            <person name="Dupont P.Y."/>
            <person name="Berry D."/>
            <person name="Ram A."/>
            <person name="Scott B."/>
            <person name="Cox M.P."/>
        </authorList>
    </citation>
    <scope>NUCLEOTIDE SEQUENCE [LARGE SCALE GENOMIC DNA]</scope>
    <source>
        <strain evidence="7 8">Fl1</strain>
    </source>
</reference>